<name>A0A6A3IBU7_9STRA</name>
<dbReference type="OrthoDB" id="129477at2759"/>
<evidence type="ECO:0000313" key="2">
    <source>
        <dbReference type="EMBL" id="KAE8980396.1"/>
    </source>
</evidence>
<feature type="region of interest" description="Disordered" evidence="1">
    <location>
        <begin position="135"/>
        <end position="193"/>
    </location>
</feature>
<feature type="region of interest" description="Disordered" evidence="1">
    <location>
        <begin position="1"/>
        <end position="35"/>
    </location>
</feature>
<feature type="compositionally biased region" description="Polar residues" evidence="1">
    <location>
        <begin position="10"/>
        <end position="25"/>
    </location>
</feature>
<organism evidence="2 3">
    <name type="scientific">Phytophthora rubi</name>
    <dbReference type="NCBI Taxonomy" id="129364"/>
    <lineage>
        <taxon>Eukaryota</taxon>
        <taxon>Sar</taxon>
        <taxon>Stramenopiles</taxon>
        <taxon>Oomycota</taxon>
        <taxon>Peronosporomycetes</taxon>
        <taxon>Peronosporales</taxon>
        <taxon>Peronosporaceae</taxon>
        <taxon>Phytophthora</taxon>
    </lineage>
</organism>
<accession>A0A6A3IBU7</accession>
<comment type="caution">
    <text evidence="2">The sequence shown here is derived from an EMBL/GenBank/DDBJ whole genome shotgun (WGS) entry which is preliminary data.</text>
</comment>
<sequence length="465" mass="53116">MEDADRDNTQAEQSSTTPRSQNEASQDPWDPETWDGSLEPLQQRLKGMTIPHDLKREIQLILQVAKPDRYTELLGFLVNAVASLSLPDQACLLNTNLEDESNSRVRELQQRFQIPLIVLKQWQLRVQEHKDEAKERVRDQLTSQSDEADTDNAGRTNGVYIPSSSGSSVVEDSVPAQRHLRRSKKKKTAPKRACPVSFDDKKFTTSIVSAMTTETTRKKGKKQAQTAPIQQQALAVRPDWEVYWKALAGEWSREAQTPFPLATSNNDKWRRAAKLEPVRLLQLAQGFPFTTEVLQAVSDDVLITWTATWRQECMLSGLIAYRERSTDKSTRKWLADWIDRIAQPPVKKGLAPLIDISDDWERLRIRAYGDDALLRRCDFGRKLTLAQHILCAILYDKEIRVLTGTDDAEDTSIPAQVRRHLDGLRTIKSYKAAYRAADKQINWVGVERYFQTALEQDQLQVALQH</sequence>
<gene>
    <name evidence="2" type="ORF">PR002_g24142</name>
</gene>
<dbReference type="EMBL" id="QXFU01002896">
    <property type="protein sequence ID" value="KAE8980396.1"/>
    <property type="molecule type" value="Genomic_DNA"/>
</dbReference>
<dbReference type="Proteomes" id="UP000435112">
    <property type="component" value="Unassembled WGS sequence"/>
</dbReference>
<reference evidence="2 3" key="1">
    <citation type="submission" date="2018-09" db="EMBL/GenBank/DDBJ databases">
        <title>Genomic investigation of the strawberry pathogen Phytophthora fragariae indicates pathogenicity is determined by transcriptional variation in three key races.</title>
        <authorList>
            <person name="Adams T.M."/>
            <person name="Armitage A.D."/>
            <person name="Sobczyk M.K."/>
            <person name="Bates H.J."/>
            <person name="Dunwell J.M."/>
            <person name="Nellist C.F."/>
            <person name="Harrison R.J."/>
        </authorList>
    </citation>
    <scope>NUCLEOTIDE SEQUENCE [LARGE SCALE GENOMIC DNA]</scope>
    <source>
        <strain evidence="2 3">SCRP324</strain>
    </source>
</reference>
<protein>
    <submittedName>
        <fullName evidence="2">Uncharacterized protein</fullName>
    </submittedName>
</protein>
<evidence type="ECO:0000313" key="3">
    <source>
        <dbReference type="Proteomes" id="UP000435112"/>
    </source>
</evidence>
<dbReference type="AlphaFoldDB" id="A0A6A3IBU7"/>
<feature type="compositionally biased region" description="Basic residues" evidence="1">
    <location>
        <begin position="178"/>
        <end position="190"/>
    </location>
</feature>
<evidence type="ECO:0000256" key="1">
    <source>
        <dbReference type="SAM" id="MobiDB-lite"/>
    </source>
</evidence>
<feature type="compositionally biased region" description="Low complexity" evidence="1">
    <location>
        <begin position="163"/>
        <end position="174"/>
    </location>
</feature>
<proteinExistence type="predicted"/>